<dbReference type="GO" id="GO:0005507">
    <property type="term" value="F:copper ion binding"/>
    <property type="evidence" value="ECO:0007669"/>
    <property type="project" value="InterPro"/>
</dbReference>
<keyword evidence="3" id="KW-0186">Copper</keyword>
<dbReference type="InterPro" id="IPR010928">
    <property type="entry name" value="MelC1"/>
</dbReference>
<comment type="similarity">
    <text evidence="1">Belongs to the melC1 family.</text>
</comment>
<evidence type="ECO:0000313" key="5">
    <source>
        <dbReference type="EMBL" id="WTZ14747.1"/>
    </source>
</evidence>
<evidence type="ECO:0000256" key="4">
    <source>
        <dbReference type="SAM" id="MobiDB-lite"/>
    </source>
</evidence>
<evidence type="ECO:0000256" key="3">
    <source>
        <dbReference type="ARBA" id="ARBA00023008"/>
    </source>
</evidence>
<dbReference type="AlphaFoldDB" id="A0AAU3IE16"/>
<keyword evidence="2" id="KW-0732">Signal</keyword>
<dbReference type="InterPro" id="IPR023199">
    <property type="entry name" value="GriE/MELC1_sf"/>
</dbReference>
<organism evidence="5">
    <name type="scientific">Streptomyces sp. NBC_01393</name>
    <dbReference type="NCBI Taxonomy" id="2903851"/>
    <lineage>
        <taxon>Bacteria</taxon>
        <taxon>Bacillati</taxon>
        <taxon>Actinomycetota</taxon>
        <taxon>Actinomycetes</taxon>
        <taxon>Kitasatosporales</taxon>
        <taxon>Streptomycetaceae</taxon>
        <taxon>Streptomyces</taxon>
    </lineage>
</organism>
<dbReference type="Pfam" id="PF06236">
    <property type="entry name" value="MelC1"/>
    <property type="match status" value="1"/>
</dbReference>
<dbReference type="GO" id="GO:0042438">
    <property type="term" value="P:melanin biosynthetic process"/>
    <property type="evidence" value="ECO:0007669"/>
    <property type="project" value="InterPro"/>
</dbReference>
<name>A0AAU3IE16_9ACTN</name>
<accession>A0AAU3IE16</accession>
<protein>
    <submittedName>
        <fullName evidence="5">Tyrosinase cofactor</fullName>
    </submittedName>
</protein>
<feature type="compositionally biased region" description="Gly residues" evidence="4">
    <location>
        <begin position="132"/>
        <end position="146"/>
    </location>
</feature>
<reference evidence="5" key="1">
    <citation type="submission" date="2022-10" db="EMBL/GenBank/DDBJ databases">
        <title>The complete genomes of actinobacterial strains from the NBC collection.</title>
        <authorList>
            <person name="Joergensen T.S."/>
            <person name="Alvarez Arevalo M."/>
            <person name="Sterndorff E.B."/>
            <person name="Faurdal D."/>
            <person name="Vuksanovic O."/>
            <person name="Mourched A.-S."/>
            <person name="Charusanti P."/>
            <person name="Shaw S."/>
            <person name="Blin K."/>
            <person name="Weber T."/>
        </authorList>
    </citation>
    <scope>NUCLEOTIDE SEQUENCE</scope>
    <source>
        <strain evidence="5">NBC_01393</strain>
    </source>
</reference>
<proteinExistence type="inferred from homology"/>
<feature type="region of interest" description="Disordered" evidence="4">
    <location>
        <begin position="132"/>
        <end position="155"/>
    </location>
</feature>
<evidence type="ECO:0000256" key="2">
    <source>
        <dbReference type="ARBA" id="ARBA00022729"/>
    </source>
</evidence>
<dbReference type="EMBL" id="CP109546">
    <property type="protein sequence ID" value="WTZ14747.1"/>
    <property type="molecule type" value="Genomic_DNA"/>
</dbReference>
<sequence length="155" mass="16428">MALTRRGAMRGLLVSAVGVALAPVVAASRPPRRRPRDLSFDEVYRGRHILGTQSRSDGRAAFAGVEWQVTVDGRPLHLMRRADGSYLSMVDHYESYPTPLAAVRAAVEQLGPAEQLRRMGGMGGMDGRAGGVGGRGTGTGQHGTEGSGYHHGVHA</sequence>
<evidence type="ECO:0000256" key="1">
    <source>
        <dbReference type="ARBA" id="ARBA00009871"/>
    </source>
</evidence>
<dbReference type="PROSITE" id="PS51318">
    <property type="entry name" value="TAT"/>
    <property type="match status" value="1"/>
</dbReference>
<dbReference type="Gene3D" id="3.30.1880.10">
    <property type="entry name" value="protein ne1242 domain like"/>
    <property type="match status" value="1"/>
</dbReference>
<gene>
    <name evidence="5" type="ORF">OG699_17250</name>
</gene>
<dbReference type="InterPro" id="IPR006311">
    <property type="entry name" value="TAT_signal"/>
</dbReference>